<protein>
    <recommendedName>
        <fullName evidence="4">SHSP domain-containing protein</fullName>
    </recommendedName>
</protein>
<dbReference type="InterPro" id="IPR031107">
    <property type="entry name" value="Small_HSP"/>
</dbReference>
<dbReference type="Gene3D" id="2.60.40.790">
    <property type="match status" value="1"/>
</dbReference>
<dbReference type="Pfam" id="PF00011">
    <property type="entry name" value="HSP20"/>
    <property type="match status" value="1"/>
</dbReference>
<organism evidence="5 6">
    <name type="scientific">Brevibacterium daeguense</name>
    <dbReference type="NCBI Taxonomy" id="909936"/>
    <lineage>
        <taxon>Bacteria</taxon>
        <taxon>Bacillati</taxon>
        <taxon>Actinomycetota</taxon>
        <taxon>Actinomycetes</taxon>
        <taxon>Micrococcales</taxon>
        <taxon>Brevibacteriaceae</taxon>
        <taxon>Brevibacterium</taxon>
    </lineage>
</organism>
<evidence type="ECO:0000313" key="5">
    <source>
        <dbReference type="EMBL" id="GAA4283754.1"/>
    </source>
</evidence>
<sequence length="182" mass="19800">MSSALESLSSATAHRVMPMDLYREGESFKVRLDLPGVDPASLDVDVEDKTLTVRAERAGVAGEDIQWLTRERSTGTFARQLTLGRSVDVENIKADFADGVLTLTIPVAEEAKPRKIEVAHSSETHQVDNEAEKSEHGSAEQSEDSADKKIEDGSSEKAEHGTAEQAEHKAEVKADERELVSA</sequence>
<proteinExistence type="inferred from homology"/>
<name>A0ABP8EIH5_9MICO</name>
<feature type="domain" description="SHSP" evidence="4">
    <location>
        <begin position="10"/>
        <end position="121"/>
    </location>
</feature>
<dbReference type="SUPFAM" id="SSF49764">
    <property type="entry name" value="HSP20-like chaperones"/>
    <property type="match status" value="1"/>
</dbReference>
<dbReference type="InterPro" id="IPR008978">
    <property type="entry name" value="HSP20-like_chaperone"/>
</dbReference>
<reference evidence="6" key="1">
    <citation type="journal article" date="2019" name="Int. J. Syst. Evol. Microbiol.">
        <title>The Global Catalogue of Microorganisms (GCM) 10K type strain sequencing project: providing services to taxonomists for standard genome sequencing and annotation.</title>
        <authorList>
            <consortium name="The Broad Institute Genomics Platform"/>
            <consortium name="The Broad Institute Genome Sequencing Center for Infectious Disease"/>
            <person name="Wu L."/>
            <person name="Ma J."/>
        </authorList>
    </citation>
    <scope>NUCLEOTIDE SEQUENCE [LARGE SCALE GENOMIC DNA]</scope>
    <source>
        <strain evidence="6">JCM 17458</strain>
    </source>
</reference>
<dbReference type="EMBL" id="BAABAZ010000004">
    <property type="protein sequence ID" value="GAA4283754.1"/>
    <property type="molecule type" value="Genomic_DNA"/>
</dbReference>
<evidence type="ECO:0000256" key="3">
    <source>
        <dbReference type="SAM" id="MobiDB-lite"/>
    </source>
</evidence>
<dbReference type="PROSITE" id="PS01031">
    <property type="entry name" value="SHSP"/>
    <property type="match status" value="1"/>
</dbReference>
<accession>A0ABP8EIH5</accession>
<evidence type="ECO:0000256" key="1">
    <source>
        <dbReference type="PROSITE-ProRule" id="PRU00285"/>
    </source>
</evidence>
<dbReference type="Proteomes" id="UP001501586">
    <property type="component" value="Unassembled WGS sequence"/>
</dbReference>
<keyword evidence="6" id="KW-1185">Reference proteome</keyword>
<comment type="similarity">
    <text evidence="1 2">Belongs to the small heat shock protein (HSP20) family.</text>
</comment>
<evidence type="ECO:0000259" key="4">
    <source>
        <dbReference type="PROSITE" id="PS01031"/>
    </source>
</evidence>
<comment type="caution">
    <text evidence="5">The sequence shown here is derived from an EMBL/GenBank/DDBJ whole genome shotgun (WGS) entry which is preliminary data.</text>
</comment>
<dbReference type="PANTHER" id="PTHR11527">
    <property type="entry name" value="HEAT-SHOCK PROTEIN 20 FAMILY MEMBER"/>
    <property type="match status" value="1"/>
</dbReference>
<feature type="region of interest" description="Disordered" evidence="3">
    <location>
        <begin position="114"/>
        <end position="182"/>
    </location>
</feature>
<feature type="compositionally biased region" description="Basic and acidic residues" evidence="3">
    <location>
        <begin position="145"/>
        <end position="182"/>
    </location>
</feature>
<gene>
    <name evidence="5" type="ORF">GCM10022261_12850</name>
</gene>
<evidence type="ECO:0000313" key="6">
    <source>
        <dbReference type="Proteomes" id="UP001501586"/>
    </source>
</evidence>
<evidence type="ECO:0000256" key="2">
    <source>
        <dbReference type="RuleBase" id="RU003616"/>
    </source>
</evidence>
<dbReference type="CDD" id="cd06464">
    <property type="entry name" value="ACD_sHsps-like"/>
    <property type="match status" value="1"/>
</dbReference>
<dbReference type="InterPro" id="IPR002068">
    <property type="entry name" value="A-crystallin/Hsp20_dom"/>
</dbReference>
<feature type="compositionally biased region" description="Basic and acidic residues" evidence="3">
    <location>
        <begin position="114"/>
        <end position="138"/>
    </location>
</feature>